<evidence type="ECO:0000313" key="1">
    <source>
        <dbReference type="EMBL" id="GHG22233.1"/>
    </source>
</evidence>
<dbReference type="RefSeq" id="WP_191313340.1">
    <property type="nucleotide sequence ID" value="NZ_BNAW01000021.1"/>
</dbReference>
<proteinExistence type="predicted"/>
<dbReference type="Proteomes" id="UP000649955">
    <property type="component" value="Unassembled WGS sequence"/>
</dbReference>
<sequence length="172" mass="17782">MSGHEHRIAVTRTPWPPLTCWQHRRGTAVSTGPDGGVRAKLADLVVTPPRPCLAEGYGSLAATFARLPGLTVAAVPVGHGACLLGDRSGGTARADGVPAELAAVAVHLWLTSGRRLDALGPVRADGCPGGPGEPSCEDPAGCHGDLVAVAGRQLLRLAFARPQAAENLLWRR</sequence>
<name>A0ABQ3KG97_9PSEU</name>
<keyword evidence="2" id="KW-1185">Reference proteome</keyword>
<evidence type="ECO:0000313" key="2">
    <source>
        <dbReference type="Proteomes" id="UP000649955"/>
    </source>
</evidence>
<gene>
    <name evidence="1" type="ORF">GCM10017567_46140</name>
</gene>
<organism evidence="1 2">
    <name type="scientific">Amycolatopsis bullii</name>
    <dbReference type="NCBI Taxonomy" id="941987"/>
    <lineage>
        <taxon>Bacteria</taxon>
        <taxon>Bacillati</taxon>
        <taxon>Actinomycetota</taxon>
        <taxon>Actinomycetes</taxon>
        <taxon>Pseudonocardiales</taxon>
        <taxon>Pseudonocardiaceae</taxon>
        <taxon>Amycolatopsis</taxon>
    </lineage>
</organism>
<dbReference type="EMBL" id="BNAW01000021">
    <property type="protein sequence ID" value="GHG22233.1"/>
    <property type="molecule type" value="Genomic_DNA"/>
</dbReference>
<accession>A0ABQ3KG97</accession>
<comment type="caution">
    <text evidence="1">The sequence shown here is derived from an EMBL/GenBank/DDBJ whole genome shotgun (WGS) entry which is preliminary data.</text>
</comment>
<reference evidence="2" key="1">
    <citation type="journal article" date="2019" name="Int. J. Syst. Evol. Microbiol.">
        <title>The Global Catalogue of Microorganisms (GCM) 10K type strain sequencing project: providing services to taxonomists for standard genome sequencing and annotation.</title>
        <authorList>
            <consortium name="The Broad Institute Genomics Platform"/>
            <consortium name="The Broad Institute Genome Sequencing Center for Infectious Disease"/>
            <person name="Wu L."/>
            <person name="Ma J."/>
        </authorList>
    </citation>
    <scope>NUCLEOTIDE SEQUENCE [LARGE SCALE GENOMIC DNA]</scope>
    <source>
        <strain evidence="2">CGMCC 4.7680</strain>
    </source>
</reference>
<protein>
    <submittedName>
        <fullName evidence="1">Uncharacterized protein</fullName>
    </submittedName>
</protein>